<comment type="caution">
    <text evidence="2">The sequence shown here is derived from an EMBL/GenBank/DDBJ whole genome shotgun (WGS) entry which is preliminary data.</text>
</comment>
<organism evidence="2 3">
    <name type="scientific">Catenaria anguillulae PL171</name>
    <dbReference type="NCBI Taxonomy" id="765915"/>
    <lineage>
        <taxon>Eukaryota</taxon>
        <taxon>Fungi</taxon>
        <taxon>Fungi incertae sedis</taxon>
        <taxon>Blastocladiomycota</taxon>
        <taxon>Blastocladiomycetes</taxon>
        <taxon>Blastocladiales</taxon>
        <taxon>Catenariaceae</taxon>
        <taxon>Catenaria</taxon>
    </lineage>
</organism>
<evidence type="ECO:0000313" key="2">
    <source>
        <dbReference type="EMBL" id="ORZ37906.1"/>
    </source>
</evidence>
<feature type="region of interest" description="Disordered" evidence="1">
    <location>
        <begin position="49"/>
        <end position="69"/>
    </location>
</feature>
<name>A0A1Y2HTG2_9FUNG</name>
<feature type="compositionally biased region" description="Low complexity" evidence="1">
    <location>
        <begin position="60"/>
        <end position="69"/>
    </location>
</feature>
<dbReference type="AlphaFoldDB" id="A0A1Y2HTG2"/>
<feature type="region of interest" description="Disordered" evidence="1">
    <location>
        <begin position="1"/>
        <end position="30"/>
    </location>
</feature>
<accession>A0A1Y2HTG2</accession>
<dbReference type="EMBL" id="MCFL01000010">
    <property type="protein sequence ID" value="ORZ37906.1"/>
    <property type="molecule type" value="Genomic_DNA"/>
</dbReference>
<reference evidence="2 3" key="1">
    <citation type="submission" date="2016-07" db="EMBL/GenBank/DDBJ databases">
        <title>Pervasive Adenine N6-methylation of Active Genes in Fungi.</title>
        <authorList>
            <consortium name="DOE Joint Genome Institute"/>
            <person name="Mondo S.J."/>
            <person name="Dannebaum R.O."/>
            <person name="Kuo R.C."/>
            <person name="Labutti K."/>
            <person name="Haridas S."/>
            <person name="Kuo A."/>
            <person name="Salamov A."/>
            <person name="Ahrendt S.R."/>
            <person name="Lipzen A."/>
            <person name="Sullivan W."/>
            <person name="Andreopoulos W.B."/>
            <person name="Clum A."/>
            <person name="Lindquist E."/>
            <person name="Daum C."/>
            <person name="Ramamoorthy G.K."/>
            <person name="Gryganskyi A."/>
            <person name="Culley D."/>
            <person name="Magnuson J.K."/>
            <person name="James T.Y."/>
            <person name="O'Malley M.A."/>
            <person name="Stajich J.E."/>
            <person name="Spatafora J.W."/>
            <person name="Visel A."/>
            <person name="Grigoriev I.V."/>
        </authorList>
    </citation>
    <scope>NUCLEOTIDE SEQUENCE [LARGE SCALE GENOMIC DNA]</scope>
    <source>
        <strain evidence="2 3">PL171</strain>
    </source>
</reference>
<sequence length="247" mass="24758">MTSASRAKRGLSGTATSASGKEGIGRRRALDKNKSLSVDCLGDSLSAGGVKQASAENTRASAPTSTSSSSLVDELDMLLGCGVIPHQPSILAASEAPAHGAVSTHLADHAVLGDVYGTPQVESDAAAAIIVDMILGQGEGHAHHHAPVAAASAHCGSGPRDATPAPEWDPLDWLTGGSAQNAPSSVSSGPVATGWVADKENTAPAPHSASHGATGTESRRIGDAAKAAHESAVGMVEWDIDRILMGS</sequence>
<feature type="compositionally biased region" description="Basic and acidic residues" evidence="1">
    <location>
        <begin position="217"/>
        <end position="226"/>
    </location>
</feature>
<keyword evidence="3" id="KW-1185">Reference proteome</keyword>
<protein>
    <submittedName>
        <fullName evidence="2">Uncharacterized protein</fullName>
    </submittedName>
</protein>
<dbReference type="Proteomes" id="UP000193411">
    <property type="component" value="Unassembled WGS sequence"/>
</dbReference>
<feature type="region of interest" description="Disordered" evidence="1">
    <location>
        <begin position="201"/>
        <end position="226"/>
    </location>
</feature>
<gene>
    <name evidence="2" type="ORF">BCR44DRAFT_1429219</name>
</gene>
<proteinExistence type="predicted"/>
<evidence type="ECO:0000256" key="1">
    <source>
        <dbReference type="SAM" id="MobiDB-lite"/>
    </source>
</evidence>
<evidence type="ECO:0000313" key="3">
    <source>
        <dbReference type="Proteomes" id="UP000193411"/>
    </source>
</evidence>